<evidence type="ECO:0000313" key="9">
    <source>
        <dbReference type="Proteomes" id="UP001055105"/>
    </source>
</evidence>
<evidence type="ECO:0000256" key="4">
    <source>
        <dbReference type="ARBA" id="ARBA00023157"/>
    </source>
</evidence>
<dbReference type="InterPro" id="IPR018219">
    <property type="entry name" value="Tpx_CS"/>
</dbReference>
<keyword evidence="4 6" id="KW-1015">Disulfide bond</keyword>
<comment type="miscellaneous">
    <text evidence="6">The active site is a conserved redox-active cysteine residue, the peroxidatic cysteine (C(P)), which makes the nucleophilic attack on the peroxide substrate. The peroxide oxidizes the C(P)-SH to cysteine sulfenic acid (C(P)-SOH), which then reacts with another cysteine residue, the resolving cysteine (C(R)), to form a disulfide bridge. The disulfide is subsequently reduced by an appropriate electron donor to complete the catalytic cycle. In this atypical 2-Cys peroxiredoxin, C(R) is present in the same subunit to form an intramolecular disulfide. The disulfide is subsequently reduced by thioredoxin.</text>
</comment>
<protein>
    <recommendedName>
        <fullName evidence="6">Thiol peroxidase</fullName>
        <shortName evidence="6">Tpx</shortName>
        <ecNumber evidence="6">1.11.1.24</ecNumber>
    </recommendedName>
    <alternativeName>
        <fullName evidence="6">Peroxiredoxin tpx</fullName>
        <shortName evidence="6">Prx</shortName>
    </alternativeName>
    <alternativeName>
        <fullName evidence="6">Thioredoxin peroxidase</fullName>
    </alternativeName>
    <alternativeName>
        <fullName evidence="6">Thioredoxin-dependent peroxiredoxin</fullName>
    </alternativeName>
</protein>
<dbReference type="PANTHER" id="PTHR43110">
    <property type="entry name" value="THIOL PEROXIDASE"/>
    <property type="match status" value="1"/>
</dbReference>
<evidence type="ECO:0000259" key="7">
    <source>
        <dbReference type="PROSITE" id="PS51352"/>
    </source>
</evidence>
<keyword evidence="3 6" id="KW-0560">Oxidoreductase</keyword>
<evidence type="ECO:0000256" key="5">
    <source>
        <dbReference type="ARBA" id="ARBA00023284"/>
    </source>
</evidence>
<name>A0AA37NLU5_9BACT</name>
<dbReference type="InterPro" id="IPR002065">
    <property type="entry name" value="TPX"/>
</dbReference>
<dbReference type="EMBL" id="BQOL01000001">
    <property type="protein sequence ID" value="GKI17274.1"/>
    <property type="molecule type" value="Genomic_DNA"/>
</dbReference>
<dbReference type="InterPro" id="IPR013766">
    <property type="entry name" value="Thioredoxin_domain"/>
</dbReference>
<proteinExistence type="inferred from homology"/>
<feature type="active site" description="Cysteine sulfenic acid (-SOH) intermediate" evidence="6">
    <location>
        <position position="60"/>
    </location>
</feature>
<feature type="disulfide bond" description="Redox-active" evidence="6">
    <location>
        <begin position="60"/>
        <end position="94"/>
    </location>
</feature>
<dbReference type="NCBIfam" id="NF001808">
    <property type="entry name" value="PRK00522.1"/>
    <property type="match status" value="1"/>
</dbReference>
<comment type="subunit">
    <text evidence="6">Homodimer.</text>
</comment>
<dbReference type="PROSITE" id="PS01265">
    <property type="entry name" value="TPX"/>
    <property type="match status" value="1"/>
</dbReference>
<organism evidence="8 9">
    <name type="scientific">Alistipes finegoldii</name>
    <dbReference type="NCBI Taxonomy" id="214856"/>
    <lineage>
        <taxon>Bacteria</taxon>
        <taxon>Pseudomonadati</taxon>
        <taxon>Bacteroidota</taxon>
        <taxon>Bacteroidia</taxon>
        <taxon>Bacteroidales</taxon>
        <taxon>Rikenellaceae</taxon>
        <taxon>Alistipes</taxon>
    </lineage>
</organism>
<comment type="catalytic activity">
    <reaction evidence="6">
        <text>a hydroperoxide + [thioredoxin]-dithiol = an alcohol + [thioredoxin]-disulfide + H2O</text>
        <dbReference type="Rhea" id="RHEA:62620"/>
        <dbReference type="Rhea" id="RHEA-COMP:10698"/>
        <dbReference type="Rhea" id="RHEA-COMP:10700"/>
        <dbReference type="ChEBI" id="CHEBI:15377"/>
        <dbReference type="ChEBI" id="CHEBI:29950"/>
        <dbReference type="ChEBI" id="CHEBI:30879"/>
        <dbReference type="ChEBI" id="CHEBI:35924"/>
        <dbReference type="ChEBI" id="CHEBI:50058"/>
        <dbReference type="EC" id="1.11.1.24"/>
    </reaction>
</comment>
<dbReference type="PROSITE" id="PS51352">
    <property type="entry name" value="THIOREDOXIN_2"/>
    <property type="match status" value="1"/>
</dbReference>
<dbReference type="EC" id="1.11.1.24" evidence="6"/>
<dbReference type="InterPro" id="IPR036249">
    <property type="entry name" value="Thioredoxin-like_sf"/>
</dbReference>
<comment type="function">
    <text evidence="6">Thiol-specific peroxidase that catalyzes the reduction of hydrogen peroxide and organic hydroperoxides to water and alcohols, respectively. Plays a role in cell protection against oxidative stress by detoxifying peroxides.</text>
</comment>
<dbReference type="Pfam" id="PF08534">
    <property type="entry name" value="Redoxin"/>
    <property type="match status" value="1"/>
</dbReference>
<dbReference type="Gene3D" id="3.40.30.10">
    <property type="entry name" value="Glutaredoxin"/>
    <property type="match status" value="1"/>
</dbReference>
<dbReference type="GeneID" id="79837137"/>
<dbReference type="RefSeq" id="WP_244075878.1">
    <property type="nucleotide sequence ID" value="NZ_AP025581.1"/>
</dbReference>
<comment type="caution">
    <text evidence="8">The sequence shown here is derived from an EMBL/GenBank/DDBJ whole genome shotgun (WGS) entry which is preliminary data.</text>
</comment>
<dbReference type="AlphaFoldDB" id="A0AA37NLU5"/>
<keyword evidence="2 6" id="KW-0049">Antioxidant</keyword>
<dbReference type="Proteomes" id="UP001055105">
    <property type="component" value="Unassembled WGS sequence"/>
</dbReference>
<keyword evidence="5 6" id="KW-0676">Redox-active center</keyword>
<dbReference type="HAMAP" id="MF_00269">
    <property type="entry name" value="Tpx"/>
    <property type="match status" value="1"/>
</dbReference>
<evidence type="ECO:0000256" key="2">
    <source>
        <dbReference type="ARBA" id="ARBA00022862"/>
    </source>
</evidence>
<dbReference type="CDD" id="cd03014">
    <property type="entry name" value="PRX_Atyp2cys"/>
    <property type="match status" value="1"/>
</dbReference>
<dbReference type="GO" id="GO:0008379">
    <property type="term" value="F:thioredoxin peroxidase activity"/>
    <property type="evidence" value="ECO:0007669"/>
    <property type="project" value="UniProtKB-UniRule"/>
</dbReference>
<dbReference type="PANTHER" id="PTHR43110:SF1">
    <property type="entry name" value="THIOL PEROXIDASE"/>
    <property type="match status" value="1"/>
</dbReference>
<dbReference type="InterPro" id="IPR050455">
    <property type="entry name" value="Tpx_Peroxidase_subfamily"/>
</dbReference>
<sequence length="168" mass="17758">MSKTKFKGSPVLVAGEFITAGAEAPAFELVKSDLSPLRLSDLKGKRVVLNIFPSLDTSVCATSVRKFNKLAASLPDTVVVAVSKDLPFAHARFCTTEGIENVVPASDFRASGFDGAYGVLMADGPLAGLLARAVVVIDKAGRVVYTELVPEITEEPDYDKAVEAVKAN</sequence>
<keyword evidence="1 6" id="KW-0575">Peroxidase</keyword>
<accession>A0AA37NLU5</accession>
<evidence type="ECO:0000313" key="8">
    <source>
        <dbReference type="EMBL" id="GKI17274.1"/>
    </source>
</evidence>
<evidence type="ECO:0000256" key="3">
    <source>
        <dbReference type="ARBA" id="ARBA00023002"/>
    </source>
</evidence>
<evidence type="ECO:0000256" key="1">
    <source>
        <dbReference type="ARBA" id="ARBA00022559"/>
    </source>
</evidence>
<feature type="domain" description="Thioredoxin" evidence="7">
    <location>
        <begin position="18"/>
        <end position="168"/>
    </location>
</feature>
<evidence type="ECO:0000256" key="6">
    <source>
        <dbReference type="HAMAP-Rule" id="MF_00269"/>
    </source>
</evidence>
<dbReference type="SUPFAM" id="SSF52833">
    <property type="entry name" value="Thioredoxin-like"/>
    <property type="match status" value="1"/>
</dbReference>
<reference evidence="8" key="1">
    <citation type="submission" date="2022-01" db="EMBL/GenBank/DDBJ databases">
        <title>Novel bile acid biosynthetic pathways are enriched in the microbiome of centenarians.</title>
        <authorList>
            <person name="Sato Y."/>
            <person name="Atarashi K."/>
            <person name="Plichta R.D."/>
            <person name="Arai Y."/>
            <person name="Sasajima S."/>
            <person name="Kearney M.S."/>
            <person name="Suda W."/>
            <person name="Takeshita K."/>
            <person name="Sasaki T."/>
            <person name="Okamoto S."/>
            <person name="Skelly N.A."/>
            <person name="Okamura Y."/>
            <person name="Vlamakis H."/>
            <person name="Li Y."/>
            <person name="Tanoue T."/>
            <person name="Takei H."/>
            <person name="Nittono H."/>
            <person name="Narushima S."/>
            <person name="Irie J."/>
            <person name="Itoh H."/>
            <person name="Moriya K."/>
            <person name="Sugiura Y."/>
            <person name="Suematsu M."/>
            <person name="Moritoki N."/>
            <person name="Shibata S."/>
            <person name="Littman R.D."/>
            <person name="Fischbach A.M."/>
            <person name="Uwamino Y."/>
            <person name="Inoue T."/>
            <person name="Honda A."/>
            <person name="Hattori M."/>
            <person name="Murai T."/>
            <person name="Xavier J.R."/>
            <person name="Hirose N."/>
            <person name="Honda K."/>
        </authorList>
    </citation>
    <scope>NUCLEOTIDE SEQUENCE</scope>
    <source>
        <strain evidence="8">CE91-St16</strain>
    </source>
</reference>
<gene>
    <name evidence="6 8" type="primary">tpx</name>
    <name evidence="8" type="ORF">CE91St16_01820</name>
</gene>
<comment type="similarity">
    <text evidence="6">Belongs to the peroxiredoxin family. Tpx subfamily.</text>
</comment>
<dbReference type="InterPro" id="IPR013740">
    <property type="entry name" value="Redoxin"/>
</dbReference>